<reference evidence="1 2" key="1">
    <citation type="journal article" date="2018" name="Evol. Lett.">
        <title>Horizontal gene cluster transfer increased hallucinogenic mushroom diversity.</title>
        <authorList>
            <person name="Reynolds H.T."/>
            <person name="Vijayakumar V."/>
            <person name="Gluck-Thaler E."/>
            <person name="Korotkin H.B."/>
            <person name="Matheny P.B."/>
            <person name="Slot J.C."/>
        </authorList>
    </citation>
    <scope>NUCLEOTIDE SEQUENCE [LARGE SCALE GENOMIC DNA]</scope>
    <source>
        <strain evidence="1 2">2631</strain>
    </source>
</reference>
<gene>
    <name evidence="1" type="ORF">CVT25_007772</name>
</gene>
<protein>
    <submittedName>
        <fullName evidence="1">Uncharacterized protein</fullName>
    </submittedName>
</protein>
<accession>A0A409XHZ0</accession>
<evidence type="ECO:0000313" key="1">
    <source>
        <dbReference type="EMBL" id="PPQ90369.1"/>
    </source>
</evidence>
<evidence type="ECO:0000313" key="2">
    <source>
        <dbReference type="Proteomes" id="UP000283269"/>
    </source>
</evidence>
<sequence>MAAIEFPFETRLRFVKCPAYKKQPDLCSTFGVTASYDRKICQICTSSTLSDPDRAKYIEERSPKS</sequence>
<comment type="caution">
    <text evidence="1">The sequence shown here is derived from an EMBL/GenBank/DDBJ whole genome shotgun (WGS) entry which is preliminary data.</text>
</comment>
<keyword evidence="2" id="KW-1185">Reference proteome</keyword>
<proteinExistence type="predicted"/>
<name>A0A409XHZ0_PSICY</name>
<dbReference type="InParanoid" id="A0A409XHZ0"/>
<dbReference type="AlphaFoldDB" id="A0A409XHZ0"/>
<dbReference type="EMBL" id="NHYD01001644">
    <property type="protein sequence ID" value="PPQ90369.1"/>
    <property type="molecule type" value="Genomic_DNA"/>
</dbReference>
<dbReference type="Proteomes" id="UP000283269">
    <property type="component" value="Unassembled WGS sequence"/>
</dbReference>
<organism evidence="1 2">
    <name type="scientific">Psilocybe cyanescens</name>
    <dbReference type="NCBI Taxonomy" id="93625"/>
    <lineage>
        <taxon>Eukaryota</taxon>
        <taxon>Fungi</taxon>
        <taxon>Dikarya</taxon>
        <taxon>Basidiomycota</taxon>
        <taxon>Agaricomycotina</taxon>
        <taxon>Agaricomycetes</taxon>
        <taxon>Agaricomycetidae</taxon>
        <taxon>Agaricales</taxon>
        <taxon>Agaricineae</taxon>
        <taxon>Strophariaceae</taxon>
        <taxon>Psilocybe</taxon>
    </lineage>
</organism>